<name>A0A3A1TXQ0_9MICO</name>
<feature type="compositionally biased region" description="Low complexity" evidence="1">
    <location>
        <begin position="12"/>
        <end position="27"/>
    </location>
</feature>
<gene>
    <name evidence="2" type="ORF">D1781_16265</name>
</gene>
<evidence type="ECO:0000313" key="3">
    <source>
        <dbReference type="Proteomes" id="UP000265742"/>
    </source>
</evidence>
<comment type="caution">
    <text evidence="2">The sequence shown here is derived from an EMBL/GenBank/DDBJ whole genome shotgun (WGS) entry which is preliminary data.</text>
</comment>
<keyword evidence="3" id="KW-1185">Reference proteome</keyword>
<proteinExistence type="predicted"/>
<reference evidence="3" key="1">
    <citation type="submission" date="2018-09" db="EMBL/GenBank/DDBJ databases">
        <authorList>
            <person name="Kim I."/>
        </authorList>
    </citation>
    <scope>NUCLEOTIDE SEQUENCE [LARGE SCALE GENOMIC DNA]</scope>
    <source>
        <strain evidence="3">DD4a</strain>
    </source>
</reference>
<dbReference type="Proteomes" id="UP000265742">
    <property type="component" value="Unassembled WGS sequence"/>
</dbReference>
<feature type="region of interest" description="Disordered" evidence="1">
    <location>
        <begin position="1"/>
        <end position="31"/>
    </location>
</feature>
<evidence type="ECO:0000256" key="1">
    <source>
        <dbReference type="SAM" id="MobiDB-lite"/>
    </source>
</evidence>
<organism evidence="2 3">
    <name type="scientific">Amnibacterium setariae</name>
    <dbReference type="NCBI Taxonomy" id="2306585"/>
    <lineage>
        <taxon>Bacteria</taxon>
        <taxon>Bacillati</taxon>
        <taxon>Actinomycetota</taxon>
        <taxon>Actinomycetes</taxon>
        <taxon>Micrococcales</taxon>
        <taxon>Microbacteriaceae</taxon>
        <taxon>Amnibacterium</taxon>
    </lineage>
</organism>
<dbReference type="AlphaFoldDB" id="A0A3A1TXQ0"/>
<dbReference type="EMBL" id="QXTG01000003">
    <property type="protein sequence ID" value="RIX26489.1"/>
    <property type="molecule type" value="Genomic_DNA"/>
</dbReference>
<evidence type="ECO:0000313" key="2">
    <source>
        <dbReference type="EMBL" id="RIX26489.1"/>
    </source>
</evidence>
<protein>
    <submittedName>
        <fullName evidence="2">Uncharacterized protein</fullName>
    </submittedName>
</protein>
<accession>A0A3A1TXQ0</accession>
<sequence>MTRRSGARRALADWAPPAPASTAAPDACPRRNCGAEVEPSLGVDLADGGFTWSCARGHHGPRFVATAPAAR</sequence>
<dbReference type="RefSeq" id="WP_119483564.1">
    <property type="nucleotide sequence ID" value="NZ_QXTG01000003.1"/>
</dbReference>